<keyword evidence="1" id="KW-1133">Transmembrane helix</keyword>
<keyword evidence="1" id="KW-0472">Membrane</keyword>
<sequence length="67" mass="7911">MKPTPQVHKATPNEMDDRQILHDRIRNQAHESLSTAILRVRKRRSPQKSVYVFDYAFAFSYVLLLIL</sequence>
<evidence type="ECO:0000313" key="3">
    <source>
        <dbReference type="WBParaSite" id="Pan_g2616.t1"/>
    </source>
</evidence>
<feature type="transmembrane region" description="Helical" evidence="1">
    <location>
        <begin position="49"/>
        <end position="66"/>
    </location>
</feature>
<proteinExistence type="predicted"/>
<dbReference type="WBParaSite" id="Pan_g2616.t1">
    <property type="protein sequence ID" value="Pan_g2616.t1"/>
    <property type="gene ID" value="Pan_g2616"/>
</dbReference>
<reference evidence="3" key="2">
    <citation type="submission" date="2020-10" db="UniProtKB">
        <authorList>
            <consortium name="WormBaseParasite"/>
        </authorList>
    </citation>
    <scope>IDENTIFICATION</scope>
</reference>
<dbReference type="AlphaFoldDB" id="A0A7E4VS72"/>
<dbReference type="Proteomes" id="UP000492821">
    <property type="component" value="Unassembled WGS sequence"/>
</dbReference>
<evidence type="ECO:0000313" key="2">
    <source>
        <dbReference type="Proteomes" id="UP000492821"/>
    </source>
</evidence>
<keyword evidence="1" id="KW-0812">Transmembrane</keyword>
<protein>
    <submittedName>
        <fullName evidence="3">G protein gamma domain-containing protein</fullName>
    </submittedName>
</protein>
<organism evidence="2 3">
    <name type="scientific">Panagrellus redivivus</name>
    <name type="common">Microworm</name>
    <dbReference type="NCBI Taxonomy" id="6233"/>
    <lineage>
        <taxon>Eukaryota</taxon>
        <taxon>Metazoa</taxon>
        <taxon>Ecdysozoa</taxon>
        <taxon>Nematoda</taxon>
        <taxon>Chromadorea</taxon>
        <taxon>Rhabditida</taxon>
        <taxon>Tylenchina</taxon>
        <taxon>Panagrolaimomorpha</taxon>
        <taxon>Panagrolaimoidea</taxon>
        <taxon>Panagrolaimidae</taxon>
        <taxon>Panagrellus</taxon>
    </lineage>
</organism>
<evidence type="ECO:0000256" key="1">
    <source>
        <dbReference type="SAM" id="Phobius"/>
    </source>
</evidence>
<accession>A0A7E4VS72</accession>
<reference evidence="2" key="1">
    <citation type="journal article" date="2013" name="Genetics">
        <title>The draft genome and transcriptome of Panagrellus redivivus are shaped by the harsh demands of a free-living lifestyle.</title>
        <authorList>
            <person name="Srinivasan J."/>
            <person name="Dillman A.R."/>
            <person name="Macchietto M.G."/>
            <person name="Heikkinen L."/>
            <person name="Lakso M."/>
            <person name="Fracchia K.M."/>
            <person name="Antoshechkin I."/>
            <person name="Mortazavi A."/>
            <person name="Wong G."/>
            <person name="Sternberg P.W."/>
        </authorList>
    </citation>
    <scope>NUCLEOTIDE SEQUENCE [LARGE SCALE GENOMIC DNA]</scope>
    <source>
        <strain evidence="2">MT8872</strain>
    </source>
</reference>
<name>A0A7E4VS72_PANRE</name>
<keyword evidence="2" id="KW-1185">Reference proteome</keyword>